<dbReference type="EMBL" id="WSEK01000004">
    <property type="protein sequence ID" value="MVQ50775.1"/>
    <property type="molecule type" value="Genomic_DNA"/>
</dbReference>
<dbReference type="PANTHER" id="PTHR42951">
    <property type="entry name" value="METALLO-BETA-LACTAMASE DOMAIN-CONTAINING"/>
    <property type="match status" value="1"/>
</dbReference>
<gene>
    <name evidence="2" type="ORF">GON03_16440</name>
</gene>
<comment type="caution">
    <text evidence="2">The sequence shown here is derived from an EMBL/GenBank/DDBJ whole genome shotgun (WGS) entry which is preliminary data.</text>
</comment>
<dbReference type="AlphaFoldDB" id="A0A6L6XZG8"/>
<name>A0A6L6XZG8_9ACTN</name>
<sequence>MRPPGRVGTGKCVLVSASGTSCHEPMTPSDSAGPGTVVTRVTGAVMPVNSYLVDCGPGVVVVDAQLCVSDAAAVRAAVEASGKPLLAVLLTHPHPDHYAGAEVLTRGLDVPVVATRAVADVVAADDGEKQAVVGPMMGDEWPASRRFPDQIVADDATLTWGEQHFTVASWGAAESHADTTWSLADGTVFAGDLVYDAEHAYLADGHGERWLRVLDRFAATLDPGARLLPGHGAGGGPELVDRQAAYVRTFLDAVSAALDDDPVAREQRVLDAVRPLARSDGLLFLARLSIEPTVGVMRDHGGERSA</sequence>
<keyword evidence="2" id="KW-0378">Hydrolase</keyword>
<dbReference type="Proteomes" id="UP000473525">
    <property type="component" value="Unassembled WGS sequence"/>
</dbReference>
<dbReference type="Pfam" id="PF00753">
    <property type="entry name" value="Lactamase_B"/>
    <property type="match status" value="1"/>
</dbReference>
<reference evidence="2 3" key="1">
    <citation type="submission" date="2019-12" db="EMBL/GenBank/DDBJ databases">
        <authorList>
            <person name="Huq M.A."/>
        </authorList>
    </citation>
    <scope>NUCLEOTIDE SEQUENCE [LARGE SCALE GENOMIC DNA]</scope>
    <source>
        <strain evidence="2 3">MAH-18</strain>
    </source>
</reference>
<evidence type="ECO:0000259" key="1">
    <source>
        <dbReference type="SMART" id="SM00849"/>
    </source>
</evidence>
<evidence type="ECO:0000313" key="2">
    <source>
        <dbReference type="EMBL" id="MVQ50775.1"/>
    </source>
</evidence>
<proteinExistence type="predicted"/>
<dbReference type="Gene3D" id="3.60.15.10">
    <property type="entry name" value="Ribonuclease Z/Hydroxyacylglutathione hydrolase-like"/>
    <property type="match status" value="1"/>
</dbReference>
<feature type="domain" description="Metallo-beta-lactamase" evidence="1">
    <location>
        <begin position="47"/>
        <end position="231"/>
    </location>
</feature>
<organism evidence="2 3">
    <name type="scientific">Nocardioides agri</name>
    <dbReference type="NCBI Taxonomy" id="2682843"/>
    <lineage>
        <taxon>Bacteria</taxon>
        <taxon>Bacillati</taxon>
        <taxon>Actinomycetota</taxon>
        <taxon>Actinomycetes</taxon>
        <taxon>Propionibacteriales</taxon>
        <taxon>Nocardioidaceae</taxon>
        <taxon>Nocardioides</taxon>
    </lineage>
</organism>
<accession>A0A6L6XZG8</accession>
<dbReference type="SUPFAM" id="SSF56281">
    <property type="entry name" value="Metallo-hydrolase/oxidoreductase"/>
    <property type="match status" value="1"/>
</dbReference>
<keyword evidence="3" id="KW-1185">Reference proteome</keyword>
<dbReference type="PANTHER" id="PTHR42951:SF4">
    <property type="entry name" value="ACYL-COENZYME A THIOESTERASE MBLAC2"/>
    <property type="match status" value="1"/>
</dbReference>
<dbReference type="InterPro" id="IPR001279">
    <property type="entry name" value="Metallo-B-lactamas"/>
</dbReference>
<dbReference type="GO" id="GO:0016787">
    <property type="term" value="F:hydrolase activity"/>
    <property type="evidence" value="ECO:0007669"/>
    <property type="project" value="UniProtKB-KW"/>
</dbReference>
<dbReference type="InterPro" id="IPR050855">
    <property type="entry name" value="NDM-1-like"/>
</dbReference>
<dbReference type="InterPro" id="IPR036866">
    <property type="entry name" value="RibonucZ/Hydroxyglut_hydro"/>
</dbReference>
<dbReference type="PROSITE" id="PS51257">
    <property type="entry name" value="PROKAR_LIPOPROTEIN"/>
    <property type="match status" value="1"/>
</dbReference>
<dbReference type="SMART" id="SM00849">
    <property type="entry name" value="Lactamase_B"/>
    <property type="match status" value="1"/>
</dbReference>
<protein>
    <submittedName>
        <fullName evidence="2">MBL fold metallo-hydrolase</fullName>
    </submittedName>
</protein>
<evidence type="ECO:0000313" key="3">
    <source>
        <dbReference type="Proteomes" id="UP000473525"/>
    </source>
</evidence>